<accession>A0A0D0CJX7</accession>
<dbReference type="OrthoDB" id="3239511at2759"/>
<evidence type="ECO:0000313" key="2">
    <source>
        <dbReference type="Proteomes" id="UP000054538"/>
    </source>
</evidence>
<keyword evidence="2" id="KW-1185">Reference proteome</keyword>
<sequence>MEVNSPAGPATGLESVPNCDYSFHVKLGSMQDPQLFQDLEESCKSDVAFTNFCLKLNVFLNILLPGGKHIQLMAIDEIIEHHFLHVNFESLVDWKLHTDYLRCSPSFYNAPRHDYVIVDSNNGPFFACLMLSFTCQDEHLGFWRTHAQPWSGSIFISCWSIIHGVMVVLDFDDVGDYLVVDGVDTDMFLRVGTLCKKAGF</sequence>
<dbReference type="EMBL" id="KN825602">
    <property type="protein sequence ID" value="KIK83022.1"/>
    <property type="molecule type" value="Genomic_DNA"/>
</dbReference>
<dbReference type="InParanoid" id="A0A0D0CJX7"/>
<protein>
    <submittedName>
        <fullName evidence="1">Uncharacterized protein</fullName>
    </submittedName>
</protein>
<proteinExistence type="predicted"/>
<name>A0A0D0CJX7_9AGAM</name>
<reference evidence="1 2" key="1">
    <citation type="submission" date="2014-04" db="EMBL/GenBank/DDBJ databases">
        <authorList>
            <consortium name="DOE Joint Genome Institute"/>
            <person name="Kuo A."/>
            <person name="Kohler A."/>
            <person name="Jargeat P."/>
            <person name="Nagy L.G."/>
            <person name="Floudas D."/>
            <person name="Copeland A."/>
            <person name="Barry K.W."/>
            <person name="Cichocki N."/>
            <person name="Veneault-Fourrey C."/>
            <person name="LaButti K."/>
            <person name="Lindquist E.A."/>
            <person name="Lipzen A."/>
            <person name="Lundell T."/>
            <person name="Morin E."/>
            <person name="Murat C."/>
            <person name="Sun H."/>
            <person name="Tunlid A."/>
            <person name="Henrissat B."/>
            <person name="Grigoriev I.V."/>
            <person name="Hibbett D.S."/>
            <person name="Martin F."/>
            <person name="Nordberg H.P."/>
            <person name="Cantor M.N."/>
            <person name="Hua S.X."/>
        </authorList>
    </citation>
    <scope>NUCLEOTIDE SEQUENCE [LARGE SCALE GENOMIC DNA]</scope>
    <source>
        <strain evidence="1 2">Ve08.2h10</strain>
    </source>
</reference>
<dbReference type="STRING" id="930991.A0A0D0CJX7"/>
<reference evidence="2" key="2">
    <citation type="submission" date="2015-01" db="EMBL/GenBank/DDBJ databases">
        <title>Evolutionary Origins and Diversification of the Mycorrhizal Mutualists.</title>
        <authorList>
            <consortium name="DOE Joint Genome Institute"/>
            <consortium name="Mycorrhizal Genomics Consortium"/>
            <person name="Kohler A."/>
            <person name="Kuo A."/>
            <person name="Nagy L.G."/>
            <person name="Floudas D."/>
            <person name="Copeland A."/>
            <person name="Barry K.W."/>
            <person name="Cichocki N."/>
            <person name="Veneault-Fourrey C."/>
            <person name="LaButti K."/>
            <person name="Lindquist E.A."/>
            <person name="Lipzen A."/>
            <person name="Lundell T."/>
            <person name="Morin E."/>
            <person name="Murat C."/>
            <person name="Riley R."/>
            <person name="Ohm R."/>
            <person name="Sun H."/>
            <person name="Tunlid A."/>
            <person name="Henrissat B."/>
            <person name="Grigoriev I.V."/>
            <person name="Hibbett D.S."/>
            <person name="Martin F."/>
        </authorList>
    </citation>
    <scope>NUCLEOTIDE SEQUENCE [LARGE SCALE GENOMIC DNA]</scope>
    <source>
        <strain evidence="2">Ve08.2h10</strain>
    </source>
</reference>
<gene>
    <name evidence="1" type="ORF">PAXRUDRAFT_153339</name>
</gene>
<dbReference type="Proteomes" id="UP000054538">
    <property type="component" value="Unassembled WGS sequence"/>
</dbReference>
<dbReference type="AlphaFoldDB" id="A0A0D0CJX7"/>
<evidence type="ECO:0000313" key="1">
    <source>
        <dbReference type="EMBL" id="KIK83022.1"/>
    </source>
</evidence>
<dbReference type="HOGENOM" id="CLU_1366652_0_0_1"/>
<organism evidence="1 2">
    <name type="scientific">Paxillus rubicundulus Ve08.2h10</name>
    <dbReference type="NCBI Taxonomy" id="930991"/>
    <lineage>
        <taxon>Eukaryota</taxon>
        <taxon>Fungi</taxon>
        <taxon>Dikarya</taxon>
        <taxon>Basidiomycota</taxon>
        <taxon>Agaricomycotina</taxon>
        <taxon>Agaricomycetes</taxon>
        <taxon>Agaricomycetidae</taxon>
        <taxon>Boletales</taxon>
        <taxon>Paxilineae</taxon>
        <taxon>Paxillaceae</taxon>
        <taxon>Paxillus</taxon>
    </lineage>
</organism>